<name>A0AAD2ERX2_9RALS</name>
<organism evidence="1 2">
    <name type="scientific">Ralstonia mannitolilytica</name>
    <dbReference type="NCBI Taxonomy" id="105219"/>
    <lineage>
        <taxon>Bacteria</taxon>
        <taxon>Pseudomonadati</taxon>
        <taxon>Pseudomonadota</taxon>
        <taxon>Betaproteobacteria</taxon>
        <taxon>Burkholderiales</taxon>
        <taxon>Burkholderiaceae</taxon>
        <taxon>Ralstonia</taxon>
    </lineage>
</organism>
<evidence type="ECO:0000313" key="1">
    <source>
        <dbReference type="EMBL" id="CAJ0698065.1"/>
    </source>
</evidence>
<accession>A0AAD2ERX2</accession>
<reference evidence="1" key="1">
    <citation type="submission" date="2023-07" db="EMBL/GenBank/DDBJ databases">
        <authorList>
            <person name="Peeters C."/>
        </authorList>
    </citation>
    <scope>NUCLEOTIDE SEQUENCE</scope>
    <source>
        <strain evidence="1">R-77591</strain>
    </source>
</reference>
<comment type="caution">
    <text evidence="1">The sequence shown here is derived from an EMBL/GenBank/DDBJ whole genome shotgun (WGS) entry which is preliminary data.</text>
</comment>
<dbReference type="Proteomes" id="UP001190002">
    <property type="component" value="Unassembled WGS sequence"/>
</dbReference>
<evidence type="ECO:0000313" key="2">
    <source>
        <dbReference type="Proteomes" id="UP001190002"/>
    </source>
</evidence>
<gene>
    <name evidence="1" type="ORF">R77591_04912</name>
</gene>
<sequence length="79" mass="9327">MKEDQLTPWFPAEVKPVHVGVYEVEPMQLDSGFRWPIFSYWNGKLWGTACLSREDAEKWGLVFKTADQNRQWRGLRSKP</sequence>
<dbReference type="RefSeq" id="WP_152641983.1">
    <property type="nucleotide sequence ID" value="NZ_BBUP01000018.1"/>
</dbReference>
<dbReference type="EMBL" id="CATVXE010000040">
    <property type="protein sequence ID" value="CAJ0698065.1"/>
    <property type="molecule type" value="Genomic_DNA"/>
</dbReference>
<dbReference type="AlphaFoldDB" id="A0AAD2ERX2"/>
<proteinExistence type="predicted"/>
<protein>
    <submittedName>
        <fullName evidence="1">Uncharacterized protein</fullName>
    </submittedName>
</protein>